<dbReference type="RefSeq" id="WP_101265693.1">
    <property type="nucleotide sequence ID" value="NZ_NWTK01000005.1"/>
</dbReference>
<dbReference type="Proteomes" id="UP000233597">
    <property type="component" value="Unassembled WGS sequence"/>
</dbReference>
<evidence type="ECO:0000313" key="1">
    <source>
        <dbReference type="EMBL" id="PKR54256.1"/>
    </source>
</evidence>
<dbReference type="AlphaFoldDB" id="A0A2N3KUT8"/>
<reference evidence="1 2" key="1">
    <citation type="submission" date="2017-09" db="EMBL/GenBank/DDBJ databases">
        <title>Biodiversity and function of Thalassospira species in the particle-attached aromatic-hydrocarbon-degrading consortia from the surface seawater of the South China Sea.</title>
        <authorList>
            <person name="Dong C."/>
            <person name="Liu R."/>
            <person name="Shao Z."/>
        </authorList>
    </citation>
    <scope>NUCLEOTIDE SEQUENCE [LARGE SCALE GENOMIC DNA]</scope>
    <source>
        <strain evidence="1 2">CSC1P2</strain>
    </source>
</reference>
<proteinExistence type="predicted"/>
<accession>A0A2N3KUT8</accession>
<organism evidence="1 2">
    <name type="scientific">Thalassospira marina</name>
    <dbReference type="NCBI Taxonomy" id="2048283"/>
    <lineage>
        <taxon>Bacteria</taxon>
        <taxon>Pseudomonadati</taxon>
        <taxon>Pseudomonadota</taxon>
        <taxon>Alphaproteobacteria</taxon>
        <taxon>Rhodospirillales</taxon>
        <taxon>Thalassospiraceae</taxon>
        <taxon>Thalassospira</taxon>
    </lineage>
</organism>
<comment type="caution">
    <text evidence="1">The sequence shown here is derived from an EMBL/GenBank/DDBJ whole genome shotgun (WGS) entry which is preliminary data.</text>
</comment>
<dbReference type="EMBL" id="NWTK01000005">
    <property type="protein sequence ID" value="PKR54256.1"/>
    <property type="molecule type" value="Genomic_DNA"/>
</dbReference>
<name>A0A2N3KUT8_9PROT</name>
<sequence length="63" mass="6974">MTIDSENMRGDEMLMTIEINGAVALRKALKQHKTHAAMFADSPTQEQLLKAICKRATNQDDAA</sequence>
<protein>
    <submittedName>
        <fullName evidence="1">Uncharacterized protein</fullName>
    </submittedName>
</protein>
<dbReference type="OrthoDB" id="9887834at2"/>
<evidence type="ECO:0000313" key="2">
    <source>
        <dbReference type="Proteomes" id="UP000233597"/>
    </source>
</evidence>
<gene>
    <name evidence="1" type="ORF">COO20_08900</name>
</gene>